<gene>
    <name evidence="3" type="ORF">M569_05603</name>
</gene>
<evidence type="ECO:0000313" key="3">
    <source>
        <dbReference type="EMBL" id="EPS69165.1"/>
    </source>
</evidence>
<keyword evidence="4" id="KW-1185">Reference proteome</keyword>
<comment type="similarity">
    <text evidence="1">Belongs to the QWRF family.</text>
</comment>
<organism evidence="3 4">
    <name type="scientific">Genlisea aurea</name>
    <dbReference type="NCBI Taxonomy" id="192259"/>
    <lineage>
        <taxon>Eukaryota</taxon>
        <taxon>Viridiplantae</taxon>
        <taxon>Streptophyta</taxon>
        <taxon>Embryophyta</taxon>
        <taxon>Tracheophyta</taxon>
        <taxon>Spermatophyta</taxon>
        <taxon>Magnoliopsida</taxon>
        <taxon>eudicotyledons</taxon>
        <taxon>Gunneridae</taxon>
        <taxon>Pentapetalae</taxon>
        <taxon>asterids</taxon>
        <taxon>lamiids</taxon>
        <taxon>Lamiales</taxon>
        <taxon>Lentibulariaceae</taxon>
        <taxon>Genlisea</taxon>
    </lineage>
</organism>
<accession>S8CQW0</accession>
<feature type="region of interest" description="Disordered" evidence="2">
    <location>
        <begin position="1"/>
        <end position="74"/>
    </location>
</feature>
<dbReference type="GO" id="GO:0005737">
    <property type="term" value="C:cytoplasm"/>
    <property type="evidence" value="ECO:0007669"/>
    <property type="project" value="TreeGrafter"/>
</dbReference>
<dbReference type="InterPro" id="IPR007573">
    <property type="entry name" value="QWRF"/>
</dbReference>
<dbReference type="GO" id="GO:0005880">
    <property type="term" value="C:nuclear microtubule"/>
    <property type="evidence" value="ECO:0007669"/>
    <property type="project" value="TreeGrafter"/>
</dbReference>
<evidence type="ECO:0000256" key="2">
    <source>
        <dbReference type="SAM" id="MobiDB-lite"/>
    </source>
</evidence>
<feature type="region of interest" description="Disordered" evidence="2">
    <location>
        <begin position="104"/>
        <end position="145"/>
    </location>
</feature>
<dbReference type="OrthoDB" id="542108at2759"/>
<dbReference type="AlphaFoldDB" id="S8CQW0"/>
<feature type="compositionally biased region" description="Low complexity" evidence="2">
    <location>
        <begin position="1"/>
        <end position="14"/>
    </location>
</feature>
<feature type="non-terminal residue" evidence="3">
    <location>
        <position position="470"/>
    </location>
</feature>
<comment type="caution">
    <text evidence="3">The sequence shown here is derived from an EMBL/GenBank/DDBJ whole genome shotgun (WGS) entry which is preliminary data.</text>
</comment>
<protein>
    <submittedName>
        <fullName evidence="3">Uncharacterized protein</fullName>
    </submittedName>
</protein>
<dbReference type="Pfam" id="PF04484">
    <property type="entry name" value="QWRF"/>
    <property type="match status" value="1"/>
</dbReference>
<dbReference type="PANTHER" id="PTHR31807:SF6">
    <property type="entry name" value="PROTEIN ENDOSPERM DEFECTIVE 1-RELATED"/>
    <property type="match status" value="1"/>
</dbReference>
<proteinExistence type="inferred from homology"/>
<dbReference type="EMBL" id="AUSU01002260">
    <property type="protein sequence ID" value="EPS69165.1"/>
    <property type="molecule type" value="Genomic_DNA"/>
</dbReference>
<evidence type="ECO:0000256" key="1">
    <source>
        <dbReference type="ARBA" id="ARBA00010016"/>
    </source>
</evidence>
<dbReference type="GO" id="GO:0051225">
    <property type="term" value="P:spindle assembly"/>
    <property type="evidence" value="ECO:0007669"/>
    <property type="project" value="TreeGrafter"/>
</dbReference>
<reference evidence="3 4" key="1">
    <citation type="journal article" date="2013" name="BMC Genomics">
        <title>The miniature genome of a carnivorous plant Genlisea aurea contains a low number of genes and short non-coding sequences.</title>
        <authorList>
            <person name="Leushkin E.V."/>
            <person name="Sutormin R.A."/>
            <person name="Nabieva E.R."/>
            <person name="Penin A.A."/>
            <person name="Kondrashov A.S."/>
            <person name="Logacheva M.D."/>
        </authorList>
    </citation>
    <scope>NUCLEOTIDE SEQUENCE [LARGE SCALE GENOMIC DNA]</scope>
</reference>
<sequence length="470" mass="52401">ENLTAQQSPPTQVQRRPRVREVSSRFMTPLVHSNQTPKPSDFPRSKSAGRQQSLRIDENHIPNLDKSGSVSSPGRIKHLNLRFKNSLKESGEVKENQCYESRFQLKPGTPIPTATNRTVQSRYRKAPKAIQRSNSMPGNTDGPASVSEATRLLQEGTSALEKKIIRASKSNADDSECFIPNLSSFWCPDSPMCAPSTKLRTTPVVRSSMPDVEKLLAERNPGQKTGDCARSLNFSTSGKPSLPPHPSSCIRSGLDAKKGKKFSNHMEDVHCLKMLSNHYLQWRFANSKATASMHSQTQGVEIRLCSLEKKISGMRENVKQKRKELATLRRIQTLNEIVESQIRYLDEWDGLEEDYTSCLSAMTNGLLNTLVRMPVTCEVRADPEQLTEAMASAVNVMESIRSQILRFTDRAEEIDKCASELARTAGEETGLIQDCGYLVASSHSAQVKELSLRSSLIQISSNSDDNHQNR</sequence>
<feature type="non-terminal residue" evidence="3">
    <location>
        <position position="1"/>
    </location>
</feature>
<feature type="compositionally biased region" description="Polar residues" evidence="2">
    <location>
        <begin position="112"/>
        <end position="121"/>
    </location>
</feature>
<evidence type="ECO:0000313" key="4">
    <source>
        <dbReference type="Proteomes" id="UP000015453"/>
    </source>
</evidence>
<name>S8CQW0_9LAMI</name>
<dbReference type="PANTHER" id="PTHR31807">
    <property type="entry name" value="AUGMIN FAMILY MEMBER"/>
    <property type="match status" value="1"/>
</dbReference>
<dbReference type="Proteomes" id="UP000015453">
    <property type="component" value="Unassembled WGS sequence"/>
</dbReference>
<dbReference type="GO" id="GO:0008017">
    <property type="term" value="F:microtubule binding"/>
    <property type="evidence" value="ECO:0007669"/>
    <property type="project" value="TreeGrafter"/>
</dbReference>